<feature type="binding site" evidence="8">
    <location>
        <position position="129"/>
    </location>
    <ligand>
        <name>Zn(2+)</name>
        <dbReference type="ChEBI" id="CHEBI:29105"/>
    </ligand>
</feature>
<feature type="binding site" evidence="7">
    <location>
        <begin position="217"/>
        <end position="218"/>
    </location>
    <ligand>
        <name>substrate</name>
    </ligand>
</feature>
<dbReference type="NCBIfam" id="TIGR00221">
    <property type="entry name" value="nagA"/>
    <property type="match status" value="1"/>
</dbReference>
<keyword evidence="4 5" id="KW-0119">Carbohydrate metabolism</keyword>
<keyword evidence="3 5" id="KW-0378">Hydrolase</keyword>
<protein>
    <submittedName>
        <fullName evidence="10">N-acetylglucosamine 6-phosphate deacetylase</fullName>
    </submittedName>
</protein>
<dbReference type="EMBL" id="FZOS01000006">
    <property type="protein sequence ID" value="SNS44751.1"/>
    <property type="molecule type" value="Genomic_DNA"/>
</dbReference>
<dbReference type="Gene3D" id="3.20.20.140">
    <property type="entry name" value="Metal-dependent hydrolases"/>
    <property type="match status" value="1"/>
</dbReference>
<comment type="cofactor">
    <cofactor evidence="8">
        <name>a divalent metal cation</name>
        <dbReference type="ChEBI" id="CHEBI:60240"/>
    </cofactor>
    <text evidence="8">Binds 1 divalent metal cation per subunit.</text>
</comment>
<organism evidence="10 11">
    <name type="scientific">Edaphosphingomonas laterariae</name>
    <dbReference type="NCBI Taxonomy" id="861865"/>
    <lineage>
        <taxon>Bacteria</taxon>
        <taxon>Pseudomonadati</taxon>
        <taxon>Pseudomonadota</taxon>
        <taxon>Alphaproteobacteria</taxon>
        <taxon>Sphingomonadales</taxon>
        <taxon>Rhizorhabdaceae</taxon>
        <taxon>Edaphosphingomonas</taxon>
    </lineage>
</organism>
<comment type="similarity">
    <text evidence="1 5">Belongs to the metallo-dependent hydrolases superfamily. NagA family.</text>
</comment>
<dbReference type="GO" id="GO:0046872">
    <property type="term" value="F:metal ion binding"/>
    <property type="evidence" value="ECO:0007669"/>
    <property type="project" value="UniProtKB-KW"/>
</dbReference>
<feature type="binding site" evidence="7">
    <location>
        <position position="225"/>
    </location>
    <ligand>
        <name>substrate</name>
    </ligand>
</feature>
<feature type="binding site" evidence="8">
    <location>
        <position position="214"/>
    </location>
    <ligand>
        <name>Zn(2+)</name>
        <dbReference type="ChEBI" id="CHEBI:29105"/>
    </ligand>
</feature>
<dbReference type="SUPFAM" id="SSF51556">
    <property type="entry name" value="Metallo-dependent hydrolases"/>
    <property type="match status" value="1"/>
</dbReference>
<keyword evidence="11" id="KW-1185">Reference proteome</keyword>
<evidence type="ECO:0000256" key="2">
    <source>
        <dbReference type="ARBA" id="ARBA00022723"/>
    </source>
</evidence>
<evidence type="ECO:0000313" key="11">
    <source>
        <dbReference type="Proteomes" id="UP000198281"/>
    </source>
</evidence>
<feature type="binding site" evidence="7">
    <location>
        <begin position="305"/>
        <end position="307"/>
    </location>
    <ligand>
        <name>substrate</name>
    </ligand>
</feature>
<feature type="active site" description="Proton donor/acceptor" evidence="6">
    <location>
        <position position="272"/>
    </location>
</feature>
<dbReference type="InterPro" id="IPR032466">
    <property type="entry name" value="Metal_Hydrolase"/>
</dbReference>
<dbReference type="GO" id="GO:0008448">
    <property type="term" value="F:N-acetylglucosamine-6-phosphate deacetylase activity"/>
    <property type="evidence" value="ECO:0007669"/>
    <property type="project" value="InterPro"/>
</dbReference>
<dbReference type="RefSeq" id="WP_089219099.1">
    <property type="nucleotide sequence ID" value="NZ_FZOS01000006.1"/>
</dbReference>
<feature type="binding site" evidence="7">
    <location>
        <position position="249"/>
    </location>
    <ligand>
        <name>substrate</name>
    </ligand>
</feature>
<evidence type="ECO:0000313" key="10">
    <source>
        <dbReference type="EMBL" id="SNS44751.1"/>
    </source>
</evidence>
<dbReference type="PIRSF" id="PIRSF038994">
    <property type="entry name" value="NagA"/>
    <property type="match status" value="1"/>
</dbReference>
<evidence type="ECO:0000256" key="3">
    <source>
        <dbReference type="ARBA" id="ARBA00022801"/>
    </source>
</evidence>
<dbReference type="GO" id="GO:0006046">
    <property type="term" value="P:N-acetylglucosamine catabolic process"/>
    <property type="evidence" value="ECO:0007669"/>
    <property type="project" value="TreeGrafter"/>
</dbReference>
<evidence type="ECO:0000259" key="9">
    <source>
        <dbReference type="Pfam" id="PF01979"/>
    </source>
</evidence>
<accession>A0A239EK24</accession>
<dbReference type="FunFam" id="3.20.20.140:FF:000004">
    <property type="entry name" value="N-acetylglucosamine-6-phosphate deacetylase"/>
    <property type="match status" value="1"/>
</dbReference>
<evidence type="ECO:0000256" key="8">
    <source>
        <dbReference type="PIRSR" id="PIRSR038994-3"/>
    </source>
</evidence>
<dbReference type="Gene3D" id="2.30.40.10">
    <property type="entry name" value="Urease, subunit C, domain 1"/>
    <property type="match status" value="1"/>
</dbReference>
<dbReference type="PANTHER" id="PTHR11113:SF14">
    <property type="entry name" value="N-ACETYLGLUCOSAMINE-6-PHOSPHATE DEACETYLASE"/>
    <property type="match status" value="1"/>
</dbReference>
<evidence type="ECO:0000256" key="6">
    <source>
        <dbReference type="PIRSR" id="PIRSR038994-1"/>
    </source>
</evidence>
<dbReference type="PANTHER" id="PTHR11113">
    <property type="entry name" value="N-ACETYLGLUCOSAMINE-6-PHOSPHATE DEACETYLASE"/>
    <property type="match status" value="1"/>
</dbReference>
<feature type="binding site" evidence="7">
    <location>
        <position position="140"/>
    </location>
    <ligand>
        <name>substrate</name>
    </ligand>
</feature>
<feature type="binding site" evidence="8">
    <location>
        <position position="193"/>
    </location>
    <ligand>
        <name>Zn(2+)</name>
        <dbReference type="ChEBI" id="CHEBI:29105"/>
    </ligand>
</feature>
<dbReference type="Pfam" id="PF01979">
    <property type="entry name" value="Amidohydro_1"/>
    <property type="match status" value="1"/>
</dbReference>
<dbReference type="AlphaFoldDB" id="A0A239EK24"/>
<dbReference type="InterPro" id="IPR006680">
    <property type="entry name" value="Amidohydro-rel"/>
</dbReference>
<dbReference type="OrthoDB" id="9776488at2"/>
<name>A0A239EK24_9SPHN</name>
<dbReference type="SUPFAM" id="SSF51338">
    <property type="entry name" value="Composite domain of metallo-dependent hydrolases"/>
    <property type="match status" value="1"/>
</dbReference>
<proteinExistence type="inferred from homology"/>
<sequence length="379" mass="39040">MAVALTNGPILLDGGFVDGRAVIVEDGRISAILPAADVPAAMPRHDLDGGRLVPGFIDAQVNGGGGVLFNDAPTVETIAAIGAAHRRFGTTGFLPTLISDDLQVVRAGVAAVDAAIAAGVPGVLGIHIEGPFLNVARKGIHDPAKIRALDEEGFAAVTGLARGHTLITLAPERTTPVMIRRLADAGLVVAAGHTNGSYRAIRDALDHGLAGFTHLFNAMSPLGSREPGAVGAALEDRAAWCGLIVDGRHVDPVTMRLALRCKPADRFMLVTDAMPSVGLEDKAFTLQGHRITVVDGVCVNEDGTLAGSDLDMARAVRNSVAMLGVDLATAVGMASHSPACFLGIDHQRGRIAPGLAADLVILDDRGEVTGSWIGGQFAA</sequence>
<dbReference type="Proteomes" id="UP000198281">
    <property type="component" value="Unassembled WGS sequence"/>
</dbReference>
<dbReference type="InterPro" id="IPR003764">
    <property type="entry name" value="GlcNAc_6-P_deAcase"/>
</dbReference>
<evidence type="ECO:0000256" key="1">
    <source>
        <dbReference type="ARBA" id="ARBA00010716"/>
    </source>
</evidence>
<gene>
    <name evidence="10" type="ORF">SAMN06295912_106175</name>
</gene>
<keyword evidence="2 8" id="KW-0479">Metal-binding</keyword>
<evidence type="ECO:0000256" key="4">
    <source>
        <dbReference type="ARBA" id="ARBA00023277"/>
    </source>
</evidence>
<dbReference type="CDD" id="cd00854">
    <property type="entry name" value="NagA"/>
    <property type="match status" value="1"/>
</dbReference>
<dbReference type="InterPro" id="IPR011059">
    <property type="entry name" value="Metal-dep_hydrolase_composite"/>
</dbReference>
<evidence type="ECO:0000256" key="5">
    <source>
        <dbReference type="PIRNR" id="PIRNR038994"/>
    </source>
</evidence>
<feature type="domain" description="Amidohydrolase-related" evidence="9">
    <location>
        <begin position="52"/>
        <end position="376"/>
    </location>
</feature>
<reference evidence="11" key="1">
    <citation type="submission" date="2017-06" db="EMBL/GenBank/DDBJ databases">
        <authorList>
            <person name="Varghese N."/>
            <person name="Submissions S."/>
        </authorList>
    </citation>
    <scope>NUCLEOTIDE SEQUENCE [LARGE SCALE GENOMIC DNA]</scope>
    <source>
        <strain evidence="11">LNB2</strain>
    </source>
</reference>
<evidence type="ECO:0000256" key="7">
    <source>
        <dbReference type="PIRSR" id="PIRSR038994-2"/>
    </source>
</evidence>